<accession>A0A120F9X0</accession>
<feature type="compositionally biased region" description="Basic and acidic residues" evidence="1">
    <location>
        <begin position="49"/>
        <end position="64"/>
    </location>
</feature>
<keyword evidence="3" id="KW-1185">Reference proteome</keyword>
<dbReference type="Proteomes" id="UP000198226">
    <property type="component" value="Chromosome I"/>
</dbReference>
<name>A0A120F9X0_9ACTN</name>
<protein>
    <submittedName>
        <fullName evidence="2">Uncharacterized protein</fullName>
    </submittedName>
</protein>
<dbReference type="EMBL" id="LT607752">
    <property type="protein sequence ID" value="SCG47183.1"/>
    <property type="molecule type" value="Genomic_DNA"/>
</dbReference>
<evidence type="ECO:0000313" key="2">
    <source>
        <dbReference type="EMBL" id="SCG47183.1"/>
    </source>
</evidence>
<reference evidence="3" key="1">
    <citation type="submission" date="2016-06" db="EMBL/GenBank/DDBJ databases">
        <authorList>
            <person name="Varghese N."/>
            <person name="Submissions Spin"/>
        </authorList>
    </citation>
    <scope>NUCLEOTIDE SEQUENCE [LARGE SCALE GENOMIC DNA]</scope>
    <source>
        <strain evidence="3">DSM 44983</strain>
    </source>
</reference>
<gene>
    <name evidence="2" type="ORF">GA0070623_1442</name>
</gene>
<organism evidence="2 3">
    <name type="scientific">Micromonospora rifamycinica</name>
    <dbReference type="NCBI Taxonomy" id="291594"/>
    <lineage>
        <taxon>Bacteria</taxon>
        <taxon>Bacillati</taxon>
        <taxon>Actinomycetota</taxon>
        <taxon>Actinomycetes</taxon>
        <taxon>Micromonosporales</taxon>
        <taxon>Micromonosporaceae</taxon>
        <taxon>Micromonospora</taxon>
    </lineage>
</organism>
<proteinExistence type="predicted"/>
<evidence type="ECO:0000313" key="3">
    <source>
        <dbReference type="Proteomes" id="UP000198226"/>
    </source>
</evidence>
<dbReference type="AlphaFoldDB" id="A0A120F9X0"/>
<feature type="region of interest" description="Disordered" evidence="1">
    <location>
        <begin position="39"/>
        <end position="64"/>
    </location>
</feature>
<sequence>MTVSSLRLGLTAVSRAVLRGCQALGGYAVMSPGLLGPVSAPPSSGPCAADRERPDRDVVPWAPGDRRVGPSVIRAKLERPFKGKKYL</sequence>
<evidence type="ECO:0000256" key="1">
    <source>
        <dbReference type="SAM" id="MobiDB-lite"/>
    </source>
</evidence>